<dbReference type="InterPro" id="IPR015422">
    <property type="entry name" value="PyrdxlP-dep_Trfase_small"/>
</dbReference>
<dbReference type="SUPFAM" id="SSF53383">
    <property type="entry name" value="PLP-dependent transferases"/>
    <property type="match status" value="1"/>
</dbReference>
<reference evidence="6 7" key="2">
    <citation type="submission" date="2012-02" db="EMBL/GenBank/DDBJ databases">
        <title>Improved High-Quality Draft sequence of Desulfobacter postgatei 2ac9.</title>
        <authorList>
            <consortium name="US DOE Joint Genome Institute"/>
            <person name="Lucas S."/>
            <person name="Han J."/>
            <person name="Lapidus A."/>
            <person name="Cheng J.-F."/>
            <person name="Goodwin L."/>
            <person name="Pitluck S."/>
            <person name="Peters L."/>
            <person name="Ovchinnikova G."/>
            <person name="Held B."/>
            <person name="Detter J.C."/>
            <person name="Han C."/>
            <person name="Tapia R."/>
            <person name="Land M."/>
            <person name="Hauser L."/>
            <person name="Kyrpides N."/>
            <person name="Ivanova N."/>
            <person name="Pagani I."/>
            <person name="Orellana R."/>
            <person name="Lovley D."/>
            <person name="Woyke T."/>
        </authorList>
    </citation>
    <scope>NUCLEOTIDE SEQUENCE [LARGE SCALE GENOMIC DNA]</scope>
    <source>
        <strain evidence="6 7">2ac9</strain>
    </source>
</reference>
<dbReference type="GO" id="GO:0008483">
    <property type="term" value="F:transaminase activity"/>
    <property type="evidence" value="ECO:0007669"/>
    <property type="project" value="UniProtKB-KW"/>
</dbReference>
<dbReference type="InterPro" id="IPR015421">
    <property type="entry name" value="PyrdxlP-dep_Trfase_major"/>
</dbReference>
<accession>I5AYJ0</accession>
<dbReference type="eggNOG" id="COG0436">
    <property type="taxonomic scope" value="Bacteria"/>
</dbReference>
<protein>
    <recommendedName>
        <fullName evidence="4">Aminotransferase</fullName>
        <ecNumber evidence="4">2.6.1.-</ecNumber>
    </recommendedName>
</protein>
<dbReference type="Proteomes" id="UP000005778">
    <property type="component" value="Chromosome"/>
</dbReference>
<proteinExistence type="inferred from homology"/>
<comment type="cofactor">
    <cofactor evidence="1 4">
        <name>pyridoxal 5'-phosphate</name>
        <dbReference type="ChEBI" id="CHEBI:597326"/>
    </cofactor>
</comment>
<gene>
    <name evidence="6" type="ORF">DespoDRAFT_00270</name>
</gene>
<dbReference type="Gene3D" id="3.90.1150.10">
    <property type="entry name" value="Aspartate Aminotransferase, domain 1"/>
    <property type="match status" value="1"/>
</dbReference>
<dbReference type="InterPro" id="IPR015424">
    <property type="entry name" value="PyrdxlP-dep_Trfase"/>
</dbReference>
<dbReference type="STRING" id="879212.DespoDRAFT_00270"/>
<keyword evidence="3 4" id="KW-0808">Transferase</keyword>
<dbReference type="PANTHER" id="PTHR42832:SF1">
    <property type="entry name" value="GLUTAMATE-PYRUVATE AMINOTRANSFERASE ALAC"/>
    <property type="match status" value="1"/>
</dbReference>
<dbReference type="CDD" id="cd00609">
    <property type="entry name" value="AAT_like"/>
    <property type="match status" value="1"/>
</dbReference>
<evidence type="ECO:0000313" key="6">
    <source>
        <dbReference type="EMBL" id="EIM62303.1"/>
    </source>
</evidence>
<dbReference type="PANTHER" id="PTHR42832">
    <property type="entry name" value="AMINO ACID AMINOTRANSFERASE"/>
    <property type="match status" value="1"/>
</dbReference>
<evidence type="ECO:0000256" key="3">
    <source>
        <dbReference type="ARBA" id="ARBA00022679"/>
    </source>
</evidence>
<reference evidence="6 7" key="1">
    <citation type="submission" date="2011-09" db="EMBL/GenBank/DDBJ databases">
        <authorList>
            <consortium name="US DOE Joint Genome Institute (JGI-PGF)"/>
            <person name="Lucas S."/>
            <person name="Han J."/>
            <person name="Lapidus A."/>
            <person name="Cheng J.-F."/>
            <person name="Goodwin L."/>
            <person name="Pitluck S."/>
            <person name="Peters L."/>
            <person name="Land M.L."/>
            <person name="Hauser L."/>
            <person name="Orellana R."/>
            <person name="Lovley D."/>
            <person name="Woyke T.J."/>
        </authorList>
    </citation>
    <scope>NUCLEOTIDE SEQUENCE [LARGE SCALE GENOMIC DNA]</scope>
    <source>
        <strain evidence="6 7">2ac9</strain>
    </source>
</reference>
<evidence type="ECO:0000313" key="7">
    <source>
        <dbReference type="Proteomes" id="UP000005778"/>
    </source>
</evidence>
<evidence type="ECO:0000256" key="2">
    <source>
        <dbReference type="ARBA" id="ARBA00022576"/>
    </source>
</evidence>
<dbReference type="AlphaFoldDB" id="I5AYJ0"/>
<dbReference type="GO" id="GO:0030170">
    <property type="term" value="F:pyridoxal phosphate binding"/>
    <property type="evidence" value="ECO:0007669"/>
    <property type="project" value="InterPro"/>
</dbReference>
<dbReference type="InterPro" id="IPR004838">
    <property type="entry name" value="NHTrfase_class1_PyrdxlP-BS"/>
</dbReference>
<sequence length="399" mass="44673">MEEDKIIRFASRMDYLPPYLFGMINKMKMEKRRNGDDVIDLGMGNPMDPTPDAVIEKLVNVAKDPKSHRYPESSGLPNLKKEIAKYYGRHYNITLDADKETYFTIGSKEGISHLCLAIMGPGDCVLVPAPAFPIHIYAAVIAGANVMRIPLEPEKGFLDRIITVCESCYPSPKVLMLNYPHNPTGVVTDKNFFKEVVKLAKRFKFMVINDFAYGKITYDGYVAPSFLEIEGAKDVGVEFGSFSKSYNMAGWRIGYCVGNEKIVEALGKIKGYFDYGIFSAIQVAGIIALRDCDDTIPGLAKIYENRRDVLCSGLERIGWDITRPKAGMFVWAKIPEPFNKMGSMEFAIQLMNNGNVAVAPGAGFSEEGEGYLRLALVENEERLRQAVRQMKKAMDQMKI</sequence>
<organism evidence="6 7">
    <name type="scientific">Desulfobacter postgatei 2ac9</name>
    <dbReference type="NCBI Taxonomy" id="879212"/>
    <lineage>
        <taxon>Bacteria</taxon>
        <taxon>Pseudomonadati</taxon>
        <taxon>Thermodesulfobacteriota</taxon>
        <taxon>Desulfobacteria</taxon>
        <taxon>Desulfobacterales</taxon>
        <taxon>Desulfobacteraceae</taxon>
        <taxon>Desulfobacter</taxon>
    </lineage>
</organism>
<dbReference type="HOGENOM" id="CLU_017584_4_5_7"/>
<feature type="domain" description="Aminotransferase class I/classII large" evidence="5">
    <location>
        <begin position="37"/>
        <end position="388"/>
    </location>
</feature>
<dbReference type="Gene3D" id="3.40.640.10">
    <property type="entry name" value="Type I PLP-dependent aspartate aminotransferase-like (Major domain)"/>
    <property type="match status" value="1"/>
</dbReference>
<dbReference type="Pfam" id="PF00155">
    <property type="entry name" value="Aminotran_1_2"/>
    <property type="match status" value="1"/>
</dbReference>
<dbReference type="EMBL" id="CM001488">
    <property type="protein sequence ID" value="EIM62303.1"/>
    <property type="molecule type" value="Genomic_DNA"/>
</dbReference>
<dbReference type="RefSeq" id="WP_004070774.1">
    <property type="nucleotide sequence ID" value="NZ_CM001488.1"/>
</dbReference>
<name>I5AYJ0_9BACT</name>
<evidence type="ECO:0000256" key="4">
    <source>
        <dbReference type="RuleBase" id="RU000481"/>
    </source>
</evidence>
<dbReference type="EC" id="2.6.1.-" evidence="4"/>
<dbReference type="InterPro" id="IPR050881">
    <property type="entry name" value="LL-DAP_aminotransferase"/>
</dbReference>
<comment type="similarity">
    <text evidence="4">Belongs to the class-I pyridoxal-phosphate-dependent aminotransferase family.</text>
</comment>
<dbReference type="PROSITE" id="PS00105">
    <property type="entry name" value="AA_TRANSFER_CLASS_1"/>
    <property type="match status" value="1"/>
</dbReference>
<evidence type="ECO:0000256" key="1">
    <source>
        <dbReference type="ARBA" id="ARBA00001933"/>
    </source>
</evidence>
<keyword evidence="7" id="KW-1185">Reference proteome</keyword>
<dbReference type="InterPro" id="IPR004839">
    <property type="entry name" value="Aminotransferase_I/II_large"/>
</dbReference>
<evidence type="ECO:0000259" key="5">
    <source>
        <dbReference type="Pfam" id="PF00155"/>
    </source>
</evidence>
<keyword evidence="2 4" id="KW-0032">Aminotransferase</keyword>
<dbReference type="OrthoDB" id="9804474at2"/>